<dbReference type="SUPFAM" id="SSF53774">
    <property type="entry name" value="Glutaminase/Asparaginase"/>
    <property type="match status" value="1"/>
</dbReference>
<accession>A0ABQ3FG35</accession>
<dbReference type="InterPro" id="IPR036152">
    <property type="entry name" value="Asp/glu_Ase-like_sf"/>
</dbReference>
<dbReference type="PANTHER" id="PTHR11707:SF28">
    <property type="entry name" value="60 KDA LYSOPHOSPHOLIPASE"/>
    <property type="match status" value="1"/>
</dbReference>
<dbReference type="Gene3D" id="3.40.50.40">
    <property type="match status" value="1"/>
</dbReference>
<dbReference type="SFLD" id="SFLDS00057">
    <property type="entry name" value="Glutaminase/Asparaginase"/>
    <property type="match status" value="1"/>
</dbReference>
<organism evidence="5 6">
    <name type="scientific">Kushneria pakistanensis</name>
    <dbReference type="NCBI Taxonomy" id="1508770"/>
    <lineage>
        <taxon>Bacteria</taxon>
        <taxon>Pseudomonadati</taxon>
        <taxon>Pseudomonadota</taxon>
        <taxon>Gammaproteobacteria</taxon>
        <taxon>Oceanospirillales</taxon>
        <taxon>Halomonadaceae</taxon>
        <taxon>Kushneria</taxon>
    </lineage>
</organism>
<evidence type="ECO:0000313" key="5">
    <source>
        <dbReference type="EMBL" id="GHC22086.1"/>
    </source>
</evidence>
<feature type="active site" evidence="3">
    <location>
        <position position="86"/>
    </location>
</feature>
<dbReference type="PANTHER" id="PTHR11707">
    <property type="entry name" value="L-ASPARAGINASE"/>
    <property type="match status" value="1"/>
</dbReference>
<dbReference type="Proteomes" id="UP000604243">
    <property type="component" value="Unassembled WGS sequence"/>
</dbReference>
<evidence type="ECO:0000256" key="2">
    <source>
        <dbReference type="ARBA" id="ARBA00022801"/>
    </source>
</evidence>
<dbReference type="PIRSF" id="PIRSF500176">
    <property type="entry name" value="L_ASNase"/>
    <property type="match status" value="1"/>
</dbReference>
<dbReference type="PROSITE" id="PS51732">
    <property type="entry name" value="ASN_GLN_ASE_3"/>
    <property type="match status" value="1"/>
</dbReference>
<protein>
    <submittedName>
        <fullName evidence="5">L-asparaginase</fullName>
    </submittedName>
</protein>
<reference evidence="6" key="1">
    <citation type="journal article" date="2019" name="Int. J. Syst. Evol. Microbiol.">
        <title>The Global Catalogue of Microorganisms (GCM) 10K type strain sequencing project: providing services to taxonomists for standard genome sequencing and annotation.</title>
        <authorList>
            <consortium name="The Broad Institute Genomics Platform"/>
            <consortium name="The Broad Institute Genome Sequencing Center for Infectious Disease"/>
            <person name="Wu L."/>
            <person name="Ma J."/>
        </authorList>
    </citation>
    <scope>NUCLEOTIDE SEQUENCE [LARGE SCALE GENOMIC DNA]</scope>
    <source>
        <strain evidence="6">KCTC 42082</strain>
    </source>
</reference>
<evidence type="ECO:0000256" key="3">
    <source>
        <dbReference type="PROSITE-ProRule" id="PRU10100"/>
    </source>
</evidence>
<dbReference type="Gene3D" id="3.40.50.1170">
    <property type="entry name" value="L-asparaginase, N-terminal domain"/>
    <property type="match status" value="1"/>
</dbReference>
<dbReference type="InterPro" id="IPR027473">
    <property type="entry name" value="L-asparaginase_C"/>
</dbReference>
<keyword evidence="6" id="KW-1185">Reference proteome</keyword>
<dbReference type="SMART" id="SM00870">
    <property type="entry name" value="Asparaginase"/>
    <property type="match status" value="1"/>
</dbReference>
<dbReference type="PRINTS" id="PR00139">
    <property type="entry name" value="ASNGLNASE"/>
</dbReference>
<gene>
    <name evidence="5" type="ORF">GCM10010082_12470</name>
</gene>
<evidence type="ECO:0000313" key="6">
    <source>
        <dbReference type="Proteomes" id="UP000604243"/>
    </source>
</evidence>
<comment type="caution">
    <text evidence="5">The sequence shown here is derived from an EMBL/GenBank/DDBJ whole genome shotgun (WGS) entry which is preliminary data.</text>
</comment>
<keyword evidence="2" id="KW-0378">Hydrolase</keyword>
<evidence type="ECO:0000256" key="1">
    <source>
        <dbReference type="ARBA" id="ARBA00010518"/>
    </source>
</evidence>
<dbReference type="InterPro" id="IPR037152">
    <property type="entry name" value="L-asparaginase_N_sf"/>
</dbReference>
<dbReference type="PIRSF" id="PIRSF001220">
    <property type="entry name" value="L-ASNase_gatD"/>
    <property type="match status" value="1"/>
</dbReference>
<name>A0ABQ3FG35_9GAMM</name>
<dbReference type="InterPro" id="IPR027474">
    <property type="entry name" value="L-asparaginase_N"/>
</dbReference>
<comment type="similarity">
    <text evidence="1">Belongs to the asparaginase 1 family.</text>
</comment>
<proteinExistence type="inferred from homology"/>
<dbReference type="Pfam" id="PF00710">
    <property type="entry name" value="Asparaginase"/>
    <property type="match status" value="1"/>
</dbReference>
<dbReference type="InterPro" id="IPR004550">
    <property type="entry name" value="AsnASE_II"/>
</dbReference>
<dbReference type="InterPro" id="IPR006034">
    <property type="entry name" value="Asparaginase/glutaminase-like"/>
</dbReference>
<dbReference type="PROSITE" id="PS00917">
    <property type="entry name" value="ASN_GLN_ASE_2"/>
    <property type="match status" value="1"/>
</dbReference>
<sequence length="310" mass="32807">MLGTGGTIAGSSSEIGANLGYTSGTVAVEDLLGGIEAPNGVTLQAEQIAQLDSKDMDVATWCALRKRCDYWLGQEDIAGVVITHGTDTIEETAFLLHSVLPSTKPVVLTCAMRPATARMPDGPQNLRDALAVAATPEATGVTVVCAGEIHGALDVRKDHPYRLNAFSSGDSGPIGYVEEGTVRQLRPWPRPENSDQNTLPEAEHWPRVEIVLSHAGASGTLIDTLVRERQSGAADPVAGIVLGATGNASLHRHLEQAAHRARESGIEVRVAARCNEGRLLPTPDAPFPIMTALSPVKARVDLLLKLCRAI</sequence>
<dbReference type="EMBL" id="BMZM01000002">
    <property type="protein sequence ID" value="GHC22086.1"/>
    <property type="molecule type" value="Genomic_DNA"/>
</dbReference>
<dbReference type="InterPro" id="IPR027475">
    <property type="entry name" value="Asparaginase/glutaminase_AS2"/>
</dbReference>
<evidence type="ECO:0000259" key="4">
    <source>
        <dbReference type="Pfam" id="PF00710"/>
    </source>
</evidence>
<feature type="domain" description="L-asparaginase N-terminal" evidence="4">
    <location>
        <begin position="2"/>
        <end position="185"/>
    </location>
</feature>
<dbReference type="CDD" id="cd08964">
    <property type="entry name" value="L-asparaginase_II"/>
    <property type="match status" value="1"/>
</dbReference>